<keyword evidence="3" id="KW-0946">Virion</keyword>
<dbReference type="InterPro" id="IPR002575">
    <property type="entry name" value="Aminoglycoside_PTrfase"/>
</dbReference>
<dbReference type="InterPro" id="IPR011009">
    <property type="entry name" value="Kinase-like_dom_sf"/>
</dbReference>
<keyword evidence="4" id="KW-1185">Reference proteome</keyword>
<gene>
    <name evidence="3" type="ORF">J2S03_002608</name>
</gene>
<dbReference type="Gene3D" id="3.30.200.20">
    <property type="entry name" value="Phosphorylase Kinase, domain 1"/>
    <property type="match status" value="1"/>
</dbReference>
<dbReference type="InterPro" id="IPR047175">
    <property type="entry name" value="CotS-like"/>
</dbReference>
<comment type="caution">
    <text evidence="3">The sequence shown here is derived from an EMBL/GenBank/DDBJ whole genome shotgun (WGS) entry which is preliminary data.</text>
</comment>
<name>A0ABT9XM19_9BACL</name>
<evidence type="ECO:0000313" key="4">
    <source>
        <dbReference type="Proteomes" id="UP001232973"/>
    </source>
</evidence>
<keyword evidence="3" id="KW-0167">Capsid protein</keyword>
<dbReference type="EMBL" id="JAUSTP010000023">
    <property type="protein sequence ID" value="MDQ0190741.1"/>
    <property type="molecule type" value="Genomic_DNA"/>
</dbReference>
<dbReference type="Pfam" id="PF01636">
    <property type="entry name" value="APH"/>
    <property type="match status" value="1"/>
</dbReference>
<dbReference type="Gene3D" id="3.90.1200.10">
    <property type="match status" value="1"/>
</dbReference>
<protein>
    <submittedName>
        <fullName evidence="3">CotS family spore coat protein</fullName>
    </submittedName>
</protein>
<organism evidence="3 4">
    <name type="scientific">Alicyclobacillus cycloheptanicus</name>
    <dbReference type="NCBI Taxonomy" id="1457"/>
    <lineage>
        <taxon>Bacteria</taxon>
        <taxon>Bacillati</taxon>
        <taxon>Bacillota</taxon>
        <taxon>Bacilli</taxon>
        <taxon>Bacillales</taxon>
        <taxon>Alicyclobacillaceae</taxon>
        <taxon>Alicyclobacillus</taxon>
    </lineage>
</organism>
<dbReference type="SUPFAM" id="SSF56112">
    <property type="entry name" value="Protein kinase-like (PK-like)"/>
    <property type="match status" value="1"/>
</dbReference>
<dbReference type="PANTHER" id="PTHR39179">
    <property type="entry name" value="SPORE COAT PROTEIN I"/>
    <property type="match status" value="1"/>
</dbReference>
<proteinExistence type="predicted"/>
<feature type="compositionally biased region" description="Basic and acidic residues" evidence="1">
    <location>
        <begin position="74"/>
        <end position="85"/>
    </location>
</feature>
<sequence length="476" mass="53890">MKPVRRSNKQMQEWVRFALRDFAKTPYVLQVQLEQSQMGQAAKEPSGEASAHNATTAGDAGLGRARASSGARDTAPHARGTEADWQRPVQAATSTKRAEQAPEVRRGSAESAHMLPPQSGRGTQAANPARKPVDHTQRRVYAVVRQAGFATSVLDEYTWQPTSAEAFRGVIHVVTPEGDFALKQTNLSPGRVTFVKHLMDHARKHGFEAFAPLALTRKGKPYVTRKEHVYYATQWIPGQQANFSSVQQVGQIAHVLARFHEATRGFTSEAYSAQPEFDLVRMIRRRRNELYRILAEAERKRDPDRFDTTLLELAPALRQDADDSLELVQQTSCEAFLKADAKRPGICHLDVIPGNFVYDLEKRIILIDLDLATYAPRVLDLAHLLRRSLQQQYWSAQAAYACFLHYDTVRTITPGEYDLVTALLRFPYRAWRLARTRYQGMRDTFQVDELQAYQSQEPRRQAFLSALADEITRLQS</sequence>
<dbReference type="PANTHER" id="PTHR39179:SF3">
    <property type="entry name" value="COTS-RELATED PROTEIN"/>
    <property type="match status" value="1"/>
</dbReference>
<evidence type="ECO:0000313" key="3">
    <source>
        <dbReference type="EMBL" id="MDQ0190741.1"/>
    </source>
</evidence>
<reference evidence="3 4" key="1">
    <citation type="submission" date="2023-07" db="EMBL/GenBank/DDBJ databases">
        <title>Genomic Encyclopedia of Type Strains, Phase IV (KMG-IV): sequencing the most valuable type-strain genomes for metagenomic binning, comparative biology and taxonomic classification.</title>
        <authorList>
            <person name="Goeker M."/>
        </authorList>
    </citation>
    <scope>NUCLEOTIDE SEQUENCE [LARGE SCALE GENOMIC DNA]</scope>
    <source>
        <strain evidence="3 4">DSM 4006</strain>
    </source>
</reference>
<feature type="compositionally biased region" description="Low complexity" evidence="1">
    <location>
        <begin position="54"/>
        <end position="73"/>
    </location>
</feature>
<evidence type="ECO:0000256" key="1">
    <source>
        <dbReference type="SAM" id="MobiDB-lite"/>
    </source>
</evidence>
<evidence type="ECO:0000259" key="2">
    <source>
        <dbReference type="Pfam" id="PF01636"/>
    </source>
</evidence>
<feature type="compositionally biased region" description="Basic and acidic residues" evidence="1">
    <location>
        <begin position="96"/>
        <end position="108"/>
    </location>
</feature>
<dbReference type="RefSeq" id="WP_274454485.1">
    <property type="nucleotide sequence ID" value="NZ_CP067097.1"/>
</dbReference>
<dbReference type="Proteomes" id="UP001232973">
    <property type="component" value="Unassembled WGS sequence"/>
</dbReference>
<accession>A0ABT9XM19</accession>
<feature type="domain" description="Aminoglycoside phosphotransferase" evidence="2">
    <location>
        <begin position="170"/>
        <end position="399"/>
    </location>
</feature>
<feature type="region of interest" description="Disordered" evidence="1">
    <location>
        <begin position="35"/>
        <end position="136"/>
    </location>
</feature>